<name>A0A8X8WEE5_SALSN</name>
<dbReference type="InterPro" id="IPR026992">
    <property type="entry name" value="DIOX_N"/>
</dbReference>
<comment type="caution">
    <text evidence="8">The sequence shown here is derived from an EMBL/GenBank/DDBJ whole genome shotgun (WGS) entry which is preliminary data.</text>
</comment>
<dbReference type="PROSITE" id="PS51471">
    <property type="entry name" value="FE2OG_OXY"/>
    <property type="match status" value="1"/>
</dbReference>
<keyword evidence="9" id="KW-1185">Reference proteome</keyword>
<dbReference type="FunFam" id="2.60.120.330:FF:000005">
    <property type="entry name" value="1-aminocyclopropane-1-carboxylate oxidase homolog 1"/>
    <property type="match status" value="1"/>
</dbReference>
<sequence>MAALNSNSFYHRPESKFPPSLWGDQFVNHVSDSKIAASMSEYNRSREVEAFDATKSGVKGLVDAGIAKIPRIFIHQDYIQEDKTVCDLSVPVIDLGSLSNNRGEIIDQVRAAFEEWGVFKIVNHGIPTSSLSKAMKAVKEFHEQDTEVKKQYYSRDYLKKVVYNSNFDLYTNAAANWRDSLYLIMAPDPPTPQELPQVFRDPMMEFSEQAKNVGISVFELLSEGLGLKKSHMLDMGCAMGEFLACNYYPACPEPNMTLGFGSHTDSGFLTFLLQDEIGGLQVLHKDSWVDVPPSPGSLLVISGDMMELITNARFKSAYHRVVAKNLGPRISVAFVFRMHLAGSGSSQLYGPIKELLSENNPPIYREAKGEEIVACRYAKGIEKTPLLWYFKLNNIQQP</sequence>
<dbReference type="GO" id="GO:0046872">
    <property type="term" value="F:metal ion binding"/>
    <property type="evidence" value="ECO:0007669"/>
    <property type="project" value="UniProtKB-KW"/>
</dbReference>
<keyword evidence="4 6" id="KW-0560">Oxidoreductase</keyword>
<evidence type="ECO:0000256" key="2">
    <source>
        <dbReference type="ARBA" id="ARBA00022723"/>
    </source>
</evidence>
<dbReference type="Pfam" id="PF14226">
    <property type="entry name" value="DIOX_N"/>
    <property type="match status" value="1"/>
</dbReference>
<evidence type="ECO:0000256" key="5">
    <source>
        <dbReference type="ARBA" id="ARBA00023004"/>
    </source>
</evidence>
<dbReference type="InterPro" id="IPR027443">
    <property type="entry name" value="IPNS-like_sf"/>
</dbReference>
<feature type="domain" description="Fe2OG dioxygenase" evidence="7">
    <location>
        <begin position="237"/>
        <end position="340"/>
    </location>
</feature>
<dbReference type="GO" id="GO:0016706">
    <property type="term" value="F:2-oxoglutarate-dependent dioxygenase activity"/>
    <property type="evidence" value="ECO:0007669"/>
    <property type="project" value="UniProtKB-ARBA"/>
</dbReference>
<dbReference type="EMBL" id="PNBA02000018">
    <property type="protein sequence ID" value="KAG6393442.1"/>
    <property type="molecule type" value="Genomic_DNA"/>
</dbReference>
<proteinExistence type="inferred from homology"/>
<organism evidence="8">
    <name type="scientific">Salvia splendens</name>
    <name type="common">Scarlet sage</name>
    <dbReference type="NCBI Taxonomy" id="180675"/>
    <lineage>
        <taxon>Eukaryota</taxon>
        <taxon>Viridiplantae</taxon>
        <taxon>Streptophyta</taxon>
        <taxon>Embryophyta</taxon>
        <taxon>Tracheophyta</taxon>
        <taxon>Spermatophyta</taxon>
        <taxon>Magnoliopsida</taxon>
        <taxon>eudicotyledons</taxon>
        <taxon>Gunneridae</taxon>
        <taxon>Pentapetalae</taxon>
        <taxon>asterids</taxon>
        <taxon>lamiids</taxon>
        <taxon>Lamiales</taxon>
        <taxon>Lamiaceae</taxon>
        <taxon>Nepetoideae</taxon>
        <taxon>Mentheae</taxon>
        <taxon>Salviinae</taxon>
        <taxon>Salvia</taxon>
        <taxon>Salvia subgen. Calosphace</taxon>
        <taxon>core Calosphace</taxon>
    </lineage>
</organism>
<dbReference type="GO" id="GO:0002238">
    <property type="term" value="P:response to molecule of fungal origin"/>
    <property type="evidence" value="ECO:0007669"/>
    <property type="project" value="UniProtKB-ARBA"/>
</dbReference>
<accession>A0A8X8WEE5</accession>
<evidence type="ECO:0000313" key="8">
    <source>
        <dbReference type="EMBL" id="KAG6393442.1"/>
    </source>
</evidence>
<keyword evidence="5 6" id="KW-0408">Iron</keyword>
<dbReference type="Pfam" id="PF03171">
    <property type="entry name" value="2OG-FeII_Oxy"/>
    <property type="match status" value="1"/>
</dbReference>
<dbReference type="OrthoDB" id="288590at2759"/>
<dbReference type="GO" id="GO:0009805">
    <property type="term" value="P:coumarin biosynthetic process"/>
    <property type="evidence" value="ECO:0007669"/>
    <property type="project" value="UniProtKB-ARBA"/>
</dbReference>
<dbReference type="InterPro" id="IPR005123">
    <property type="entry name" value="Oxoglu/Fe-dep_dioxygenase_dom"/>
</dbReference>
<dbReference type="Gene3D" id="2.60.120.330">
    <property type="entry name" value="B-lactam Antibiotic, Isopenicillin N Synthase, Chain"/>
    <property type="match status" value="1"/>
</dbReference>
<keyword evidence="3" id="KW-0847">Vitamin C</keyword>
<evidence type="ECO:0000256" key="6">
    <source>
        <dbReference type="RuleBase" id="RU003682"/>
    </source>
</evidence>
<evidence type="ECO:0000259" key="7">
    <source>
        <dbReference type="PROSITE" id="PS51471"/>
    </source>
</evidence>
<dbReference type="SUPFAM" id="SSF51197">
    <property type="entry name" value="Clavaminate synthase-like"/>
    <property type="match status" value="1"/>
</dbReference>
<evidence type="ECO:0000256" key="4">
    <source>
        <dbReference type="ARBA" id="ARBA00023002"/>
    </source>
</evidence>
<dbReference type="InterPro" id="IPR044861">
    <property type="entry name" value="IPNS-like_FE2OG_OXY"/>
</dbReference>
<evidence type="ECO:0000313" key="9">
    <source>
        <dbReference type="Proteomes" id="UP000298416"/>
    </source>
</evidence>
<dbReference type="PANTHER" id="PTHR10209:SF841">
    <property type="entry name" value="1-AMINOCYCLOPROPANE-1-CARBOXYLATE OXIDASE HOMOLOG 1-LIKE"/>
    <property type="match status" value="1"/>
</dbReference>
<dbReference type="GO" id="GO:0031418">
    <property type="term" value="F:L-ascorbic acid binding"/>
    <property type="evidence" value="ECO:0007669"/>
    <property type="project" value="UniProtKB-KW"/>
</dbReference>
<comment type="similarity">
    <text evidence="1 6">Belongs to the iron/ascorbate-dependent oxidoreductase family.</text>
</comment>
<dbReference type="PANTHER" id="PTHR10209">
    <property type="entry name" value="OXIDOREDUCTASE, 2OG-FE II OXYGENASE FAMILY PROTEIN"/>
    <property type="match status" value="1"/>
</dbReference>
<protein>
    <recommendedName>
        <fullName evidence="7">Fe2OG dioxygenase domain-containing protein</fullName>
    </recommendedName>
</protein>
<evidence type="ECO:0000256" key="3">
    <source>
        <dbReference type="ARBA" id="ARBA00022896"/>
    </source>
</evidence>
<reference evidence="8" key="1">
    <citation type="submission" date="2018-01" db="EMBL/GenBank/DDBJ databases">
        <authorList>
            <person name="Mao J.F."/>
        </authorList>
    </citation>
    <scope>NUCLEOTIDE SEQUENCE</scope>
    <source>
        <strain evidence="8">Huo1</strain>
        <tissue evidence="8">Leaf</tissue>
    </source>
</reference>
<dbReference type="AlphaFoldDB" id="A0A8X8WEE5"/>
<evidence type="ECO:0000256" key="1">
    <source>
        <dbReference type="ARBA" id="ARBA00008056"/>
    </source>
</evidence>
<reference evidence="8" key="2">
    <citation type="submission" date="2020-08" db="EMBL/GenBank/DDBJ databases">
        <title>Plant Genome Project.</title>
        <authorList>
            <person name="Zhang R.-G."/>
        </authorList>
    </citation>
    <scope>NUCLEOTIDE SEQUENCE</scope>
    <source>
        <strain evidence="8">Huo1</strain>
        <tissue evidence="8">Leaf</tissue>
    </source>
</reference>
<dbReference type="Proteomes" id="UP000298416">
    <property type="component" value="Unassembled WGS sequence"/>
</dbReference>
<gene>
    <name evidence="8" type="ORF">SASPL_147683</name>
</gene>
<keyword evidence="2 6" id="KW-0479">Metal-binding</keyword>